<keyword evidence="3" id="KW-1185">Reference proteome</keyword>
<evidence type="ECO:0000313" key="3">
    <source>
        <dbReference type="Proteomes" id="UP000799118"/>
    </source>
</evidence>
<evidence type="ECO:0000256" key="1">
    <source>
        <dbReference type="SAM" id="Phobius"/>
    </source>
</evidence>
<dbReference type="AlphaFoldDB" id="A0A6A4IHV6"/>
<dbReference type="OrthoDB" id="3070097at2759"/>
<feature type="transmembrane region" description="Helical" evidence="1">
    <location>
        <begin position="125"/>
        <end position="143"/>
    </location>
</feature>
<feature type="transmembrane region" description="Helical" evidence="1">
    <location>
        <begin position="155"/>
        <end position="178"/>
    </location>
</feature>
<dbReference type="Proteomes" id="UP000799118">
    <property type="component" value="Unassembled WGS sequence"/>
</dbReference>
<evidence type="ECO:0000313" key="2">
    <source>
        <dbReference type="EMBL" id="KAE9408838.1"/>
    </source>
</evidence>
<sequence>MMCLQLYLDCYPWWLYLVSGYIQTTWVWARSTSLNIIGSVAYWVLSGTFIAIVWLTRLSLVCSLLRIIPRSIRPIAYIASAVFSLMGIALFIQEITLCHSDTSWESLGGMNLQCSGNQAIMATEIALEFFSNIALVTMLIRIIAIFKTVALRRLVILAILIGSLLISGGSIAHAVYLIQNTGLLARFTASIQASSSLIIIKPSSVGRILLIAHRSKQRRS</sequence>
<accession>A0A6A4IHV6</accession>
<gene>
    <name evidence="2" type="ORF">BT96DRAFT_624375</name>
</gene>
<feature type="transmembrane region" description="Helical" evidence="1">
    <location>
        <begin position="190"/>
        <end position="210"/>
    </location>
</feature>
<feature type="transmembrane region" description="Helical" evidence="1">
    <location>
        <begin position="41"/>
        <end position="68"/>
    </location>
</feature>
<keyword evidence="1" id="KW-1133">Transmembrane helix</keyword>
<feature type="transmembrane region" description="Helical" evidence="1">
    <location>
        <begin position="12"/>
        <end position="29"/>
    </location>
</feature>
<protein>
    <submittedName>
        <fullName evidence="2">Uncharacterized protein</fullName>
    </submittedName>
</protein>
<keyword evidence="1" id="KW-0812">Transmembrane</keyword>
<dbReference type="EMBL" id="ML769389">
    <property type="protein sequence ID" value="KAE9408838.1"/>
    <property type="molecule type" value="Genomic_DNA"/>
</dbReference>
<name>A0A6A4IHV6_9AGAR</name>
<organism evidence="2 3">
    <name type="scientific">Gymnopus androsaceus JB14</name>
    <dbReference type="NCBI Taxonomy" id="1447944"/>
    <lineage>
        <taxon>Eukaryota</taxon>
        <taxon>Fungi</taxon>
        <taxon>Dikarya</taxon>
        <taxon>Basidiomycota</taxon>
        <taxon>Agaricomycotina</taxon>
        <taxon>Agaricomycetes</taxon>
        <taxon>Agaricomycetidae</taxon>
        <taxon>Agaricales</taxon>
        <taxon>Marasmiineae</taxon>
        <taxon>Omphalotaceae</taxon>
        <taxon>Gymnopus</taxon>
    </lineage>
</organism>
<proteinExistence type="predicted"/>
<keyword evidence="1" id="KW-0472">Membrane</keyword>
<feature type="transmembrane region" description="Helical" evidence="1">
    <location>
        <begin position="75"/>
        <end position="92"/>
    </location>
</feature>
<reference evidence="2" key="1">
    <citation type="journal article" date="2019" name="Environ. Microbiol.">
        <title>Fungal ecological strategies reflected in gene transcription - a case study of two litter decomposers.</title>
        <authorList>
            <person name="Barbi F."/>
            <person name="Kohler A."/>
            <person name="Barry K."/>
            <person name="Baskaran P."/>
            <person name="Daum C."/>
            <person name="Fauchery L."/>
            <person name="Ihrmark K."/>
            <person name="Kuo A."/>
            <person name="LaButti K."/>
            <person name="Lipzen A."/>
            <person name="Morin E."/>
            <person name="Grigoriev I.V."/>
            <person name="Henrissat B."/>
            <person name="Lindahl B."/>
            <person name="Martin F."/>
        </authorList>
    </citation>
    <scope>NUCLEOTIDE SEQUENCE</scope>
    <source>
        <strain evidence="2">JB14</strain>
    </source>
</reference>